<dbReference type="PANTHER" id="PTHR46915">
    <property type="entry name" value="UBIQUITIN-LIKE PROTEASE 4-RELATED"/>
    <property type="match status" value="1"/>
</dbReference>
<feature type="region of interest" description="Disordered" evidence="5">
    <location>
        <begin position="106"/>
        <end position="141"/>
    </location>
</feature>
<sequence>MPMAASSQEELPGREAGATDEEKLERERADADARQLPDQVLLEKLQRTKEMLAGQIADRLPDRGRKLRFSVDAMHQELTRRQASSGGALAPCGDRCERIVQSRCAESSDTRKAYHHHRMDQLGRKSGSGLHSDPSRAKLSKADFQSSFGVDEKADIDISRLEITTRRRHERNTSVKNEGKLCNEEDSCKPSSQPTNLFNEELHVDTSSNMKKISSDDASNNNGHNRMCEVGHTPSRKRKGADRANFSMRLRSRKEEVVLLDGDTPHPDSAEETSNNRDAKKLYYPSREHPNSVEISSDDIKCLQPESLLSSPIMNFYIMYLQGPMSSIRPRGAYHIFNTYFFSKLEDMTSKEDKTTYFLKLRRWWKGVDIFEKAYILLPVHAETHWSLVIICMPTKEDQTGPIILHLDSLKFHSSRLIFSVVSRFLKEEWNYLNENVSSAECPLRETVWKNFPRKIEKKTIEVPQQENDYDCGLFVLYYMQRFIQEAPERLQKKDLSMFGKQWFRPEEPSQLRDEIRHLLQKCMEGEPKSYATELFGEAEPKNDLTEPTMSKHLQAAVDAAATKDCTLIEVEETCSSD</sequence>
<gene>
    <name evidence="7" type="ORF">URODEC1_LOCUS92910</name>
</gene>
<feature type="region of interest" description="Disordered" evidence="5">
    <location>
        <begin position="1"/>
        <end position="37"/>
    </location>
</feature>
<keyword evidence="4" id="KW-0788">Thiol protease</keyword>
<keyword evidence="8" id="KW-1185">Reference proteome</keyword>
<keyword evidence="3" id="KW-0378">Hydrolase</keyword>
<reference evidence="7 8" key="2">
    <citation type="submission" date="2024-10" db="EMBL/GenBank/DDBJ databases">
        <authorList>
            <person name="Ryan C."/>
        </authorList>
    </citation>
    <scope>NUCLEOTIDE SEQUENCE [LARGE SCALE GENOMIC DNA]</scope>
</reference>
<dbReference type="Proteomes" id="UP001497457">
    <property type="component" value="Chromosome 36b"/>
</dbReference>
<name>A0ABC9E9F3_9POAL</name>
<dbReference type="PANTHER" id="PTHR46915:SF2">
    <property type="entry name" value="UBIQUITIN-LIKE PROTEASE 4"/>
    <property type="match status" value="1"/>
</dbReference>
<dbReference type="SUPFAM" id="SSF54001">
    <property type="entry name" value="Cysteine proteinases"/>
    <property type="match status" value="1"/>
</dbReference>
<feature type="compositionally biased region" description="Basic and acidic residues" evidence="5">
    <location>
        <begin position="168"/>
        <end position="188"/>
    </location>
</feature>
<evidence type="ECO:0000256" key="1">
    <source>
        <dbReference type="ARBA" id="ARBA00005234"/>
    </source>
</evidence>
<dbReference type="Pfam" id="PF02902">
    <property type="entry name" value="Peptidase_C48"/>
    <property type="match status" value="1"/>
</dbReference>
<evidence type="ECO:0000256" key="2">
    <source>
        <dbReference type="ARBA" id="ARBA00022670"/>
    </source>
</evidence>
<dbReference type="Gene3D" id="1.10.418.20">
    <property type="match status" value="1"/>
</dbReference>
<evidence type="ECO:0000259" key="6">
    <source>
        <dbReference type="PROSITE" id="PS50600"/>
    </source>
</evidence>
<dbReference type="InterPro" id="IPR038765">
    <property type="entry name" value="Papain-like_cys_pep_sf"/>
</dbReference>
<dbReference type="PROSITE" id="PS50600">
    <property type="entry name" value="ULP_PROTEASE"/>
    <property type="match status" value="1"/>
</dbReference>
<accession>A0ABC9E9F3</accession>
<dbReference type="GO" id="GO:0008234">
    <property type="term" value="F:cysteine-type peptidase activity"/>
    <property type="evidence" value="ECO:0007669"/>
    <property type="project" value="UniProtKB-KW"/>
</dbReference>
<proteinExistence type="inferred from homology"/>
<keyword evidence="2" id="KW-0645">Protease</keyword>
<feature type="domain" description="Ubiquitin-like protease family profile" evidence="6">
    <location>
        <begin position="293"/>
        <end position="483"/>
    </location>
</feature>
<dbReference type="GO" id="GO:0006508">
    <property type="term" value="P:proteolysis"/>
    <property type="evidence" value="ECO:0007669"/>
    <property type="project" value="UniProtKB-KW"/>
</dbReference>
<evidence type="ECO:0000256" key="4">
    <source>
        <dbReference type="ARBA" id="ARBA00022807"/>
    </source>
</evidence>
<reference evidence="8" key="1">
    <citation type="submission" date="2024-06" db="EMBL/GenBank/DDBJ databases">
        <authorList>
            <person name="Ryan C."/>
        </authorList>
    </citation>
    <scope>NUCLEOTIDE SEQUENCE [LARGE SCALE GENOMIC DNA]</scope>
</reference>
<dbReference type="Gene3D" id="3.30.310.130">
    <property type="entry name" value="Ubiquitin-related"/>
    <property type="match status" value="1"/>
</dbReference>
<feature type="region of interest" description="Disordered" evidence="5">
    <location>
        <begin position="261"/>
        <end position="291"/>
    </location>
</feature>
<dbReference type="AlphaFoldDB" id="A0ABC9E9F3"/>
<dbReference type="GO" id="GO:0016926">
    <property type="term" value="P:protein desumoylation"/>
    <property type="evidence" value="ECO:0007669"/>
    <property type="project" value="UniProtKB-ARBA"/>
</dbReference>
<feature type="region of interest" description="Disordered" evidence="5">
    <location>
        <begin position="211"/>
        <end position="248"/>
    </location>
</feature>
<dbReference type="InterPro" id="IPR003653">
    <property type="entry name" value="Peptidase_C48_C"/>
</dbReference>
<dbReference type="EMBL" id="OZ075146">
    <property type="protein sequence ID" value="CAL5052774.1"/>
    <property type="molecule type" value="Genomic_DNA"/>
</dbReference>
<feature type="region of interest" description="Disordered" evidence="5">
    <location>
        <begin position="168"/>
        <end position="196"/>
    </location>
</feature>
<feature type="compositionally biased region" description="Polar residues" evidence="5">
    <location>
        <begin position="211"/>
        <end position="224"/>
    </location>
</feature>
<evidence type="ECO:0000256" key="3">
    <source>
        <dbReference type="ARBA" id="ARBA00022801"/>
    </source>
</evidence>
<feature type="compositionally biased region" description="Basic and acidic residues" evidence="5">
    <location>
        <begin position="20"/>
        <end position="35"/>
    </location>
</feature>
<organism evidence="7 8">
    <name type="scientific">Urochloa decumbens</name>
    <dbReference type="NCBI Taxonomy" id="240449"/>
    <lineage>
        <taxon>Eukaryota</taxon>
        <taxon>Viridiplantae</taxon>
        <taxon>Streptophyta</taxon>
        <taxon>Embryophyta</taxon>
        <taxon>Tracheophyta</taxon>
        <taxon>Spermatophyta</taxon>
        <taxon>Magnoliopsida</taxon>
        <taxon>Liliopsida</taxon>
        <taxon>Poales</taxon>
        <taxon>Poaceae</taxon>
        <taxon>PACMAD clade</taxon>
        <taxon>Panicoideae</taxon>
        <taxon>Panicodae</taxon>
        <taxon>Paniceae</taxon>
        <taxon>Melinidinae</taxon>
        <taxon>Urochloa</taxon>
    </lineage>
</organism>
<evidence type="ECO:0000313" key="8">
    <source>
        <dbReference type="Proteomes" id="UP001497457"/>
    </source>
</evidence>
<evidence type="ECO:0000313" key="7">
    <source>
        <dbReference type="EMBL" id="CAL5052774.1"/>
    </source>
</evidence>
<protein>
    <recommendedName>
        <fullName evidence="6">Ubiquitin-like protease family profile domain-containing protein</fullName>
    </recommendedName>
</protein>
<evidence type="ECO:0000256" key="5">
    <source>
        <dbReference type="SAM" id="MobiDB-lite"/>
    </source>
</evidence>
<comment type="similarity">
    <text evidence="1">Belongs to the peptidase C48 family.</text>
</comment>